<evidence type="ECO:0000313" key="2">
    <source>
        <dbReference type="Proteomes" id="UP000266841"/>
    </source>
</evidence>
<protein>
    <submittedName>
        <fullName evidence="1">Uncharacterized protein</fullName>
    </submittedName>
</protein>
<dbReference type="EMBL" id="AGNL01004118">
    <property type="protein sequence ID" value="EJK73906.1"/>
    <property type="molecule type" value="Genomic_DNA"/>
</dbReference>
<reference evidence="1 2" key="1">
    <citation type="journal article" date="2012" name="Genome Biol.">
        <title>Genome and low-iron response of an oceanic diatom adapted to chronic iron limitation.</title>
        <authorList>
            <person name="Lommer M."/>
            <person name="Specht M."/>
            <person name="Roy A.S."/>
            <person name="Kraemer L."/>
            <person name="Andreson R."/>
            <person name="Gutowska M.A."/>
            <person name="Wolf J."/>
            <person name="Bergner S.V."/>
            <person name="Schilhabel M.B."/>
            <person name="Klostermeier U.C."/>
            <person name="Beiko R.G."/>
            <person name="Rosenstiel P."/>
            <person name="Hippler M."/>
            <person name="Laroche J."/>
        </authorList>
    </citation>
    <scope>NUCLEOTIDE SEQUENCE [LARGE SCALE GENOMIC DNA]</scope>
    <source>
        <strain evidence="1 2">CCMP1005</strain>
    </source>
</reference>
<proteinExistence type="predicted"/>
<dbReference type="Proteomes" id="UP000266841">
    <property type="component" value="Unassembled WGS sequence"/>
</dbReference>
<dbReference type="PANTHER" id="PTHR33050:SF7">
    <property type="entry name" value="RIBONUCLEASE H"/>
    <property type="match status" value="1"/>
</dbReference>
<evidence type="ECO:0000313" key="1">
    <source>
        <dbReference type="EMBL" id="EJK73906.1"/>
    </source>
</evidence>
<organism evidence="1 2">
    <name type="scientific">Thalassiosira oceanica</name>
    <name type="common">Marine diatom</name>
    <dbReference type="NCBI Taxonomy" id="159749"/>
    <lineage>
        <taxon>Eukaryota</taxon>
        <taxon>Sar</taxon>
        <taxon>Stramenopiles</taxon>
        <taxon>Ochrophyta</taxon>
        <taxon>Bacillariophyta</taxon>
        <taxon>Coscinodiscophyceae</taxon>
        <taxon>Thalassiosirophycidae</taxon>
        <taxon>Thalassiosirales</taxon>
        <taxon>Thalassiosiraceae</taxon>
        <taxon>Thalassiosira</taxon>
    </lineage>
</organism>
<sequence>MRHTLRSLLPGYYQCDGDIGEMFLNFMLHEILRELSGVDISHVKSGDPVFEAARAAAWERWCRNWMGLKDSPVRSIQLMTRVKLVAYGDRRVRTNPFHWERVVFNLPGTSGYRPDLPWVMKVRFDGHLACEVFVYVDDSRATGHSRWMSWRAFRHFAAVCTRHGIQIAERKSNFPSQVPQSWAGTNTDTSGGQVSATVSEKKWQKTKDCVRQLAELVSAADAAASPGSSEAVRIPLKPLLSIMGFLIYVVRTYDWMTPYLKGLNNVINGWRPGYEDGWKLTGSAAREHERAQEEAERDLTSGSHTMMFRRAHEENLDEVVPVAVEPEAPSTVKVFDRLRRDIKALLELTSPEDPPRRRIRSKEVLVALYLPGDASGKGFGSALIRREGVEYEAGVWRCEWHDQSSNFREADNLVRRIEDLVRGGLRGAEIFIYTDNFVFESCYYKGYSKTSPELSDVILRLYKAAREGGLTLHVVWIAGTRMKEIGVDGLSRGDMLDGIMAGMDPLNLVPVAQGAGQRSCGAVTEWIRSWWRNTPDWDNVQPWGKTPLVEVTKDNMQEMWKDPERRS</sequence>
<gene>
    <name evidence="1" type="ORF">THAOC_04453</name>
</gene>
<feature type="non-terminal residue" evidence="1">
    <location>
        <position position="567"/>
    </location>
</feature>
<comment type="caution">
    <text evidence="1">The sequence shown here is derived from an EMBL/GenBank/DDBJ whole genome shotgun (WGS) entry which is preliminary data.</text>
</comment>
<keyword evidence="2" id="KW-1185">Reference proteome</keyword>
<dbReference type="PANTHER" id="PTHR33050">
    <property type="entry name" value="REVERSE TRANSCRIPTASE DOMAIN-CONTAINING PROTEIN"/>
    <property type="match status" value="1"/>
</dbReference>
<dbReference type="InterPro" id="IPR052055">
    <property type="entry name" value="Hepadnavirus_pol/RT"/>
</dbReference>
<dbReference type="OrthoDB" id="46137at2759"/>
<name>K0TJ50_THAOC</name>
<dbReference type="AlphaFoldDB" id="K0TJ50"/>
<accession>K0TJ50</accession>